<evidence type="ECO:0000313" key="1">
    <source>
        <dbReference type="EMBL" id="KAH6933223.1"/>
    </source>
</evidence>
<accession>A0ACB7SED0</accession>
<organism evidence="1 2">
    <name type="scientific">Hyalomma asiaticum</name>
    <name type="common">Tick</name>
    <dbReference type="NCBI Taxonomy" id="266040"/>
    <lineage>
        <taxon>Eukaryota</taxon>
        <taxon>Metazoa</taxon>
        <taxon>Ecdysozoa</taxon>
        <taxon>Arthropoda</taxon>
        <taxon>Chelicerata</taxon>
        <taxon>Arachnida</taxon>
        <taxon>Acari</taxon>
        <taxon>Parasitiformes</taxon>
        <taxon>Ixodida</taxon>
        <taxon>Ixodoidea</taxon>
        <taxon>Ixodidae</taxon>
        <taxon>Hyalomminae</taxon>
        <taxon>Hyalomma</taxon>
    </lineage>
</organism>
<reference evidence="1" key="1">
    <citation type="submission" date="2020-05" db="EMBL/GenBank/DDBJ databases">
        <title>Large-scale comparative analyses of tick genomes elucidate their genetic diversity and vector capacities.</title>
        <authorList>
            <person name="Jia N."/>
            <person name="Wang J."/>
            <person name="Shi W."/>
            <person name="Du L."/>
            <person name="Sun Y."/>
            <person name="Zhan W."/>
            <person name="Jiang J."/>
            <person name="Wang Q."/>
            <person name="Zhang B."/>
            <person name="Ji P."/>
            <person name="Sakyi L.B."/>
            <person name="Cui X."/>
            <person name="Yuan T."/>
            <person name="Jiang B."/>
            <person name="Yang W."/>
            <person name="Lam T.T.-Y."/>
            <person name="Chang Q."/>
            <person name="Ding S."/>
            <person name="Wang X."/>
            <person name="Zhu J."/>
            <person name="Ruan X."/>
            <person name="Zhao L."/>
            <person name="Wei J."/>
            <person name="Que T."/>
            <person name="Du C."/>
            <person name="Cheng J."/>
            <person name="Dai P."/>
            <person name="Han X."/>
            <person name="Huang E."/>
            <person name="Gao Y."/>
            <person name="Liu J."/>
            <person name="Shao H."/>
            <person name="Ye R."/>
            <person name="Li L."/>
            <person name="Wei W."/>
            <person name="Wang X."/>
            <person name="Wang C."/>
            <person name="Yang T."/>
            <person name="Huo Q."/>
            <person name="Li W."/>
            <person name="Guo W."/>
            <person name="Chen H."/>
            <person name="Zhou L."/>
            <person name="Ni X."/>
            <person name="Tian J."/>
            <person name="Zhou Y."/>
            <person name="Sheng Y."/>
            <person name="Liu T."/>
            <person name="Pan Y."/>
            <person name="Xia L."/>
            <person name="Li J."/>
            <person name="Zhao F."/>
            <person name="Cao W."/>
        </authorList>
    </citation>
    <scope>NUCLEOTIDE SEQUENCE</scope>
    <source>
        <strain evidence="1">Hyas-2018</strain>
    </source>
</reference>
<protein>
    <submittedName>
        <fullName evidence="1">Uncharacterized protein</fullName>
    </submittedName>
</protein>
<keyword evidence="2" id="KW-1185">Reference proteome</keyword>
<comment type="caution">
    <text evidence="1">The sequence shown here is derived from an EMBL/GenBank/DDBJ whole genome shotgun (WGS) entry which is preliminary data.</text>
</comment>
<sequence length="1032" mass="113191">MKDPSSDDIPSKRTTREPDIAAKVPELRNTNDPDHTVTDTSAMSKNKRPSKTVKKRRKAGSRASTATIEPMRVTCTDTQSAVVATESMSQPVGESDKQADLAPCIGSAVTFPGGHPPSVALSPTTAPNEGAGGTRAYSYSFGSPIQQATASQSASCALSDRVASGGASTSATIVNAAGSQAKYADSRPSNALAAGIEKPEPVGPGAGAMSSLANDRPAGAGCAGTGSHGGSAALSPQGSAPPGKRDYHGFSLSASPEAVVSPKARIGAILRFASPSTTMSADLKSSPSSGPVKASPDADPALSSRRPLTRRKDFSKRMSMAAQSFKSLEETEAIEKLRELSLRKPNEVAAAPDKARRYWTIIAFLVILFLALVAVGLIGYGMQRGRSRSTQNGTRFCRSSACIDHADTIGLSDIANDQHESSPCEDFGSFICSVWKKRHDRRNVRRRITWSALDDAMTDLALGMDQLVGQGHVFNISERPRRMMDACFMDRPSDDTEALDQLLGFMRSTGFGFPAENVSEHDYSQPLKALTELAYHWTLPLWFYVDFIPEGATNRTITISLSALSDLYATINEALNEYEDVYAWYVDTLVGTVYRGSIGQSFHKFARASKTVQNSIFGNLSKLVRARYHDPVLLRIKRLPHFVTGTTVDHWLEAFKSLRNIDPPISEEDTVYFRDRSLLLSINALFTSYKARVIYLHVHWWLVQVLGVLASNAMFHGLRKDPERGETAQKILCAVQVTANYNAIFSGERRARLASSQRQEIMARLANVHAVAVSKVSSAMGARFALLLELMKPVIWLPEPYASEAYLLRLYGNETKGNETTQEDNFIQLWLSRATSYQQSSTFLDGRSFEALLFRTDSTVLATHHVLSRTVSLSLALLEAPFYYRDATSAIFYSGIGFVYVVELIRALNSISLLLDGRDTIEPSSSSFSQDYVWAPYTCSGMVITEIYPQYMALEIAYAAYRQYRNDAEDVPLWNAQGYTPEQVFFATICYLQCDITDGADTCKMYMKHFPEFSKAFSCPPKFAMEPCDILD</sequence>
<proteinExistence type="predicted"/>
<dbReference type="Proteomes" id="UP000821845">
    <property type="component" value="Chromosome 4"/>
</dbReference>
<dbReference type="EMBL" id="CM023484">
    <property type="protein sequence ID" value="KAH6933223.1"/>
    <property type="molecule type" value="Genomic_DNA"/>
</dbReference>
<gene>
    <name evidence="1" type="ORF">HPB50_013726</name>
</gene>
<evidence type="ECO:0000313" key="2">
    <source>
        <dbReference type="Proteomes" id="UP000821845"/>
    </source>
</evidence>
<name>A0ACB7SED0_HYAAI</name>